<feature type="compositionally biased region" description="Basic and acidic residues" evidence="1">
    <location>
        <begin position="222"/>
        <end position="238"/>
    </location>
</feature>
<dbReference type="InterPro" id="IPR050397">
    <property type="entry name" value="Env_Response_Regulators"/>
</dbReference>
<evidence type="ECO:0000256" key="1">
    <source>
        <dbReference type="SAM" id="MobiDB-lite"/>
    </source>
</evidence>
<evidence type="ECO:0000313" key="3">
    <source>
        <dbReference type="EMBL" id="KJK43729.1"/>
    </source>
</evidence>
<reference evidence="3 4" key="1">
    <citation type="submission" date="2015-02" db="EMBL/GenBank/DDBJ databases">
        <authorList>
            <person name="Ju K.-S."/>
            <person name="Doroghazi J.R."/>
            <person name="Metcalf W."/>
        </authorList>
    </citation>
    <scope>NUCLEOTIDE SEQUENCE [LARGE SCALE GENOMIC DNA]</scope>
    <source>
        <strain evidence="3 4">NRRL B-16140</strain>
    </source>
</reference>
<dbReference type="Pfam" id="PF19307">
    <property type="entry name" value="SrpI-like"/>
    <property type="match status" value="1"/>
</dbReference>
<dbReference type="GO" id="GO:0003700">
    <property type="term" value="F:DNA-binding transcription factor activity"/>
    <property type="evidence" value="ECO:0007669"/>
    <property type="project" value="TreeGrafter"/>
</dbReference>
<dbReference type="Gene3D" id="2.60.120.10">
    <property type="entry name" value="Jelly Rolls"/>
    <property type="match status" value="1"/>
</dbReference>
<dbReference type="PROSITE" id="PS50042">
    <property type="entry name" value="CNMP_BINDING_3"/>
    <property type="match status" value="1"/>
</dbReference>
<dbReference type="InterPro" id="IPR018490">
    <property type="entry name" value="cNMP-bd_dom_sf"/>
</dbReference>
<comment type="caution">
    <text evidence="3">The sequence shown here is derived from an EMBL/GenBank/DDBJ whole genome shotgun (WGS) entry which is preliminary data.</text>
</comment>
<dbReference type="SMART" id="SM00100">
    <property type="entry name" value="cNMP"/>
    <property type="match status" value="1"/>
</dbReference>
<dbReference type="STRING" id="68170.GCA_000974445_01369"/>
<dbReference type="NCBIfam" id="NF041163">
    <property type="entry name" value="encap_f2b"/>
    <property type="match status" value="1"/>
</dbReference>
<dbReference type="EMBL" id="JYJG01000277">
    <property type="protein sequence ID" value="KJK43729.1"/>
    <property type="molecule type" value="Genomic_DNA"/>
</dbReference>
<dbReference type="eggNOG" id="COG2905">
    <property type="taxonomic scope" value="Bacteria"/>
</dbReference>
<dbReference type="PANTHER" id="PTHR24567:SF74">
    <property type="entry name" value="HTH-TYPE TRANSCRIPTIONAL REGULATOR ARCR"/>
    <property type="match status" value="1"/>
</dbReference>
<gene>
    <name evidence="3" type="ORF">UK23_32085</name>
</gene>
<accession>A0A0F0GJL6</accession>
<dbReference type="InterPro" id="IPR045641">
    <property type="entry name" value="SrpI-like"/>
</dbReference>
<protein>
    <submittedName>
        <fullName evidence="3">Crp/Fnr family transcriptional regulator</fullName>
    </submittedName>
</protein>
<keyword evidence="4" id="KW-1185">Reference proteome</keyword>
<dbReference type="SUPFAM" id="SSF51206">
    <property type="entry name" value="cAMP-binding domain-like"/>
    <property type="match status" value="1"/>
</dbReference>
<dbReference type="Proteomes" id="UP000033393">
    <property type="component" value="Unassembled WGS sequence"/>
</dbReference>
<dbReference type="InterPro" id="IPR014710">
    <property type="entry name" value="RmlC-like_jellyroll"/>
</dbReference>
<dbReference type="InterPro" id="IPR000595">
    <property type="entry name" value="cNMP-bd_dom"/>
</dbReference>
<dbReference type="CDD" id="cd00038">
    <property type="entry name" value="CAP_ED"/>
    <property type="match status" value="1"/>
</dbReference>
<feature type="domain" description="Cyclic nucleotide-binding" evidence="2">
    <location>
        <begin position="94"/>
        <end position="216"/>
    </location>
</feature>
<dbReference type="Pfam" id="PF00027">
    <property type="entry name" value="cNMP_binding"/>
    <property type="match status" value="1"/>
</dbReference>
<dbReference type="InterPro" id="IPR049817">
    <property type="entry name" value="Encap_f2b"/>
</dbReference>
<name>A0A0F0GJL6_LENAE</name>
<feature type="region of interest" description="Disordered" evidence="1">
    <location>
        <begin position="217"/>
        <end position="240"/>
    </location>
</feature>
<evidence type="ECO:0000259" key="2">
    <source>
        <dbReference type="PROSITE" id="PS50042"/>
    </source>
</evidence>
<evidence type="ECO:0000313" key="4">
    <source>
        <dbReference type="Proteomes" id="UP000033393"/>
    </source>
</evidence>
<dbReference type="GO" id="GO:0005829">
    <property type="term" value="C:cytosol"/>
    <property type="evidence" value="ECO:0007669"/>
    <property type="project" value="TreeGrafter"/>
</dbReference>
<organism evidence="3 4">
    <name type="scientific">Lentzea aerocolonigenes</name>
    <name type="common">Lechevalieria aerocolonigenes</name>
    <name type="synonym">Saccharothrix aerocolonigenes</name>
    <dbReference type="NCBI Taxonomy" id="68170"/>
    <lineage>
        <taxon>Bacteria</taxon>
        <taxon>Bacillati</taxon>
        <taxon>Actinomycetota</taxon>
        <taxon>Actinomycetes</taxon>
        <taxon>Pseudonocardiales</taxon>
        <taxon>Pseudonocardiaceae</taxon>
        <taxon>Lentzea</taxon>
    </lineage>
</organism>
<dbReference type="AlphaFoldDB" id="A0A0F0GJL6"/>
<proteinExistence type="predicted"/>
<dbReference type="PATRIC" id="fig|68170.10.peg.8274"/>
<dbReference type="PANTHER" id="PTHR24567">
    <property type="entry name" value="CRP FAMILY TRANSCRIPTIONAL REGULATORY PROTEIN"/>
    <property type="match status" value="1"/>
</dbReference>
<sequence length="466" mass="51281">MTVTDPGLGVEDQQMSLSRAAARNLATTTKSAPQMQGISPRWLLRMLPWVEAKGGAFRVNRRLTFAIGDGRVTFTAVGSEVRIVPQELAEFVLLRGFEDEEALTAVANRFEQREYQPGEVIAQRGESVDEIIVIAHGKVTKTGRGEYGDDVALGTMADGEYIGDEPVLSGTAKEWSFTARALTPTTAVVLSRATFNQLNGQIAPMREHIAQQLANPSNASNKHGEAEIDISSGHDGEPRLPSTFVDYELRPREYELSVAQTILRVHTRVADLYSQPMDQVEHQLRLTIEALRERQEFELINNKEFGLLANADLKQRVSTQSGPATPDDMDELISRRRNTKLILAHPKAIAAFGRQLSARGLYAPTVEVEGKPLQSWRGIPIAPCDKIPVNKNGTTSILAMRLGEEKQGVVGLRQTGIPDEYEPGLNVRFMGIDEHAMLKYLVSTYYSAAVLVPDALGVLENVEIGL</sequence>